<dbReference type="PANTHER" id="PTHR46421:SF1">
    <property type="entry name" value="PROGRAMMED CELL DEATH PROTEIN 2-LIKE"/>
    <property type="match status" value="1"/>
</dbReference>
<gene>
    <name evidence="3" type="ORF">PHPALM_7797</name>
</gene>
<feature type="region of interest" description="Disordered" evidence="1">
    <location>
        <begin position="244"/>
        <end position="266"/>
    </location>
</feature>
<dbReference type="OrthoDB" id="366284at2759"/>
<dbReference type="InterPro" id="IPR052815">
    <property type="entry name" value="PDCD2-like_regulator"/>
</dbReference>
<name>A0A2P4YBS7_9STRA</name>
<dbReference type="GO" id="GO:0005737">
    <property type="term" value="C:cytoplasm"/>
    <property type="evidence" value="ECO:0007669"/>
    <property type="project" value="InterPro"/>
</dbReference>
<feature type="compositionally biased region" description="Low complexity" evidence="1">
    <location>
        <begin position="248"/>
        <end position="261"/>
    </location>
</feature>
<feature type="domain" description="Programmed cell death protein 2 C-terminal" evidence="2">
    <location>
        <begin position="272"/>
        <end position="384"/>
    </location>
</feature>
<proteinExistence type="predicted"/>
<protein>
    <recommendedName>
        <fullName evidence="2">Programmed cell death protein 2 C-terminal domain-containing protein</fullName>
    </recommendedName>
</protein>
<evidence type="ECO:0000259" key="2">
    <source>
        <dbReference type="Pfam" id="PF04194"/>
    </source>
</evidence>
<dbReference type="Proteomes" id="UP000237271">
    <property type="component" value="Unassembled WGS sequence"/>
</dbReference>
<dbReference type="Pfam" id="PF04194">
    <property type="entry name" value="PDCD2_C"/>
    <property type="match status" value="1"/>
</dbReference>
<evidence type="ECO:0000256" key="1">
    <source>
        <dbReference type="SAM" id="MobiDB-lite"/>
    </source>
</evidence>
<sequence>MDEERVVLLGTIQERQSVDNNSPYVCKAGGTPAWYSSPPSVANDLICTKCSKGLFLVAQVYAPVEMDRTLYVFGCNSVACTENPGSWRVLRDQVEPVKEDHKSVEIEEVSEQFDKVKLAWGSDSDDSDWSDDEEDSKVKTPATDLVDLETLLQQRDDAMKTSVNTTKSVAMPKKTEPVNQATAIGKDNAFPALLIEVVDEPYEDYTAEHDFAHENRLLEEYMKQEEEEKSTDLGDLRTVITSSKKKGSAAQASGAASSTGESYEKTPAAQRHMMRFQKRISRCPLQCLRYDYGGEPLWPVVIPQNLKIPSCPGCGEERSFEMQLTPTINYFLKVDEYAAATNSQQKPTIDNSTPDAPKALVPPGGMDWLSLIVYSCSASCAHSHEEFIYVVPSPTS</sequence>
<organism evidence="3 4">
    <name type="scientific">Phytophthora palmivora</name>
    <dbReference type="NCBI Taxonomy" id="4796"/>
    <lineage>
        <taxon>Eukaryota</taxon>
        <taxon>Sar</taxon>
        <taxon>Stramenopiles</taxon>
        <taxon>Oomycota</taxon>
        <taxon>Peronosporomycetes</taxon>
        <taxon>Peronosporales</taxon>
        <taxon>Peronosporaceae</taxon>
        <taxon>Phytophthora</taxon>
    </lineage>
</organism>
<evidence type="ECO:0000313" key="4">
    <source>
        <dbReference type="Proteomes" id="UP000237271"/>
    </source>
</evidence>
<feature type="compositionally biased region" description="Acidic residues" evidence="1">
    <location>
        <begin position="123"/>
        <end position="135"/>
    </location>
</feature>
<feature type="region of interest" description="Disordered" evidence="1">
    <location>
        <begin position="121"/>
        <end position="140"/>
    </location>
</feature>
<dbReference type="EMBL" id="NCKW01004024">
    <property type="protein sequence ID" value="POM75139.1"/>
    <property type="molecule type" value="Genomic_DNA"/>
</dbReference>
<keyword evidence="4" id="KW-1185">Reference proteome</keyword>
<comment type="caution">
    <text evidence="3">The sequence shown here is derived from an EMBL/GenBank/DDBJ whole genome shotgun (WGS) entry which is preliminary data.</text>
</comment>
<dbReference type="PANTHER" id="PTHR46421">
    <property type="entry name" value="PROGRAMMED CELL DEATH PROTEIN 2-LIKE"/>
    <property type="match status" value="1"/>
</dbReference>
<reference evidence="3 4" key="1">
    <citation type="journal article" date="2017" name="Genome Biol. Evol.">
        <title>Phytophthora megakarya and P. palmivora, closely related causal agents of cacao black pod rot, underwent increases in genome sizes and gene numbers by different mechanisms.</title>
        <authorList>
            <person name="Ali S.S."/>
            <person name="Shao J."/>
            <person name="Lary D.J."/>
            <person name="Kronmiller B."/>
            <person name="Shen D."/>
            <person name="Strem M.D."/>
            <person name="Amoako-Attah I."/>
            <person name="Akrofi A.Y."/>
            <person name="Begoude B.A."/>
            <person name="Ten Hoopen G.M."/>
            <person name="Coulibaly K."/>
            <person name="Kebe B.I."/>
            <person name="Melnick R.L."/>
            <person name="Guiltinan M.J."/>
            <person name="Tyler B.M."/>
            <person name="Meinhardt L.W."/>
            <person name="Bailey B.A."/>
        </authorList>
    </citation>
    <scope>NUCLEOTIDE SEQUENCE [LARGE SCALE GENOMIC DNA]</scope>
    <source>
        <strain evidence="4">sbr112.9</strain>
    </source>
</reference>
<dbReference type="InterPro" id="IPR007320">
    <property type="entry name" value="PDCD2_C"/>
</dbReference>
<accession>A0A2P4YBS7</accession>
<evidence type="ECO:0000313" key="3">
    <source>
        <dbReference type="EMBL" id="POM75139.1"/>
    </source>
</evidence>
<dbReference type="AlphaFoldDB" id="A0A2P4YBS7"/>